<dbReference type="InterPro" id="IPR011607">
    <property type="entry name" value="MGS-like_dom"/>
</dbReference>
<dbReference type="InterPro" id="IPR002695">
    <property type="entry name" value="PurH-like"/>
</dbReference>
<dbReference type="Pfam" id="PF01808">
    <property type="entry name" value="AICARFT_IMPCHas"/>
    <property type="match status" value="1"/>
</dbReference>
<keyword evidence="5 8" id="KW-0658">Purine biosynthesis</keyword>
<sequence>MNDSKKITSALISVFSKDGLEPIVKKLHEQNVKIYSTGGTEKFINDLGIEVIAVEDITDYPSILGGRVKTLHPKVFGGILNRQDHEGDVAEMSQYNIPQIDAVIVDLYPFEKTVASGASEAEIIEKIDIGGISLIRAAAKNFKDTICVSSVDDYAEFLELISTKNGEISLKDRKRFAAKSFNNSSNYDTAIFNYFNSEEKLPAYKISQTNGQELRYGENPHQKGYFFGNFDEMFTKLHGKELSYNNLLDVDAAVNLMNEFKGEAPTFAILKHNNACGIAQRETVQQAYMAALAGDPVSAFGGILISNVQIDEPTAKEINDLFCEVIIAPSFSVSAQEILESKKNRILLIQKEIELPETTVRTCLNGVLVQDKDMVTDSAAILTYATNNKPNSTELEDLWFASKICKHTKSNTIVLAKGKQLCASGTGQTSRVDALRQAIEKAKSFNFNLEGAVMASDAFFPFPDCVEIAHKAGITAVIQPGGSIKDQLSIDYCNEHQMAMVFTGTRHFKH</sequence>
<protein>
    <recommendedName>
        <fullName evidence="8">Bifunctional purine biosynthesis protein PurH</fullName>
    </recommendedName>
    <domain>
        <recommendedName>
            <fullName evidence="8">Phosphoribosylaminoimidazolecarboxamide formyltransferase</fullName>
            <ecNumber evidence="8">2.1.2.3</ecNumber>
        </recommendedName>
        <alternativeName>
            <fullName evidence="8">AICAR transformylase</fullName>
        </alternativeName>
    </domain>
    <domain>
        <recommendedName>
            <fullName evidence="8">IMP cyclohydrolase</fullName>
            <ecNumber evidence="8">3.5.4.10</ecNumber>
        </recommendedName>
        <alternativeName>
            <fullName evidence="8">ATIC</fullName>
        </alternativeName>
        <alternativeName>
            <fullName evidence="8">IMP synthase</fullName>
        </alternativeName>
        <alternativeName>
            <fullName evidence="8">Inosinicase</fullName>
        </alternativeName>
    </domain>
</protein>
<dbReference type="PIRSF" id="PIRSF000414">
    <property type="entry name" value="AICARFT_IMPCHas"/>
    <property type="match status" value="1"/>
</dbReference>
<evidence type="ECO:0000256" key="4">
    <source>
        <dbReference type="ARBA" id="ARBA00022679"/>
    </source>
</evidence>
<dbReference type="RefSeq" id="WP_290254587.1">
    <property type="nucleotide sequence ID" value="NZ_JAUGQQ010000005.1"/>
</dbReference>
<keyword evidence="6 8" id="KW-0378">Hydrolase</keyword>
<evidence type="ECO:0000256" key="5">
    <source>
        <dbReference type="ARBA" id="ARBA00022755"/>
    </source>
</evidence>
<dbReference type="GO" id="GO:0004643">
    <property type="term" value="F:phosphoribosylaminoimidazolecarboxamide formyltransferase activity"/>
    <property type="evidence" value="ECO:0007669"/>
    <property type="project" value="UniProtKB-EC"/>
</dbReference>
<feature type="domain" description="MGS-like" evidence="9">
    <location>
        <begin position="1"/>
        <end position="149"/>
    </location>
</feature>
<dbReference type="Gene3D" id="3.40.140.20">
    <property type="match status" value="2"/>
</dbReference>
<evidence type="ECO:0000256" key="1">
    <source>
        <dbReference type="ARBA" id="ARBA00004844"/>
    </source>
</evidence>
<evidence type="ECO:0000256" key="6">
    <source>
        <dbReference type="ARBA" id="ARBA00022801"/>
    </source>
</evidence>
<accession>A0ABT8DHW2</accession>
<name>A0ABT8DHW2_9FLAO</name>
<organism evidence="10 11">
    <name type="scientific">Aequorivita aurantiaca</name>
    <dbReference type="NCBI Taxonomy" id="3053356"/>
    <lineage>
        <taxon>Bacteria</taxon>
        <taxon>Pseudomonadati</taxon>
        <taxon>Bacteroidota</taxon>
        <taxon>Flavobacteriia</taxon>
        <taxon>Flavobacteriales</taxon>
        <taxon>Flavobacteriaceae</taxon>
        <taxon>Aequorivita</taxon>
    </lineage>
</organism>
<dbReference type="CDD" id="cd01421">
    <property type="entry name" value="IMPCH"/>
    <property type="match status" value="1"/>
</dbReference>
<keyword evidence="4 8" id="KW-0808">Transferase</keyword>
<dbReference type="EC" id="2.1.2.3" evidence="8"/>
<reference evidence="10 11" key="1">
    <citation type="submission" date="2023-06" db="EMBL/GenBank/DDBJ databases">
        <authorList>
            <person name="Ye Y.-Q."/>
            <person name="Du Z.-J."/>
        </authorList>
    </citation>
    <scope>NUCLEOTIDE SEQUENCE [LARGE SCALE GENOMIC DNA]</scope>
    <source>
        <strain evidence="10 11">SDUM287046</strain>
    </source>
</reference>
<dbReference type="InterPro" id="IPR036914">
    <property type="entry name" value="MGS-like_dom_sf"/>
</dbReference>
<dbReference type="PROSITE" id="PS51855">
    <property type="entry name" value="MGS"/>
    <property type="match status" value="1"/>
</dbReference>
<dbReference type="PANTHER" id="PTHR11692">
    <property type="entry name" value="BIFUNCTIONAL PURINE BIOSYNTHESIS PROTEIN PURH"/>
    <property type="match status" value="1"/>
</dbReference>
<dbReference type="InterPro" id="IPR024051">
    <property type="entry name" value="AICAR_Tfase_dup_dom_sf"/>
</dbReference>
<comment type="pathway">
    <text evidence="1 8">Purine metabolism; IMP biosynthesis via de novo pathway; IMP from 5-formamido-1-(5-phospho-D-ribosyl)imidazole-4-carboxamide: step 1/1.</text>
</comment>
<evidence type="ECO:0000256" key="2">
    <source>
        <dbReference type="ARBA" id="ARBA00004954"/>
    </source>
</evidence>
<dbReference type="HAMAP" id="MF_00139">
    <property type="entry name" value="PurH"/>
    <property type="match status" value="1"/>
</dbReference>
<dbReference type="Gene3D" id="3.40.50.1380">
    <property type="entry name" value="Methylglyoxal synthase-like domain"/>
    <property type="match status" value="1"/>
</dbReference>
<dbReference type="EMBL" id="JAUGQQ010000005">
    <property type="protein sequence ID" value="MDN3724497.1"/>
    <property type="molecule type" value="Genomic_DNA"/>
</dbReference>
<dbReference type="InterPro" id="IPR016193">
    <property type="entry name" value="Cytidine_deaminase-like"/>
</dbReference>
<evidence type="ECO:0000256" key="3">
    <source>
        <dbReference type="ARBA" id="ARBA00007667"/>
    </source>
</evidence>
<proteinExistence type="inferred from homology"/>
<comment type="caution">
    <text evidence="10">The sequence shown here is derived from an EMBL/GenBank/DDBJ whole genome shotgun (WGS) entry which is preliminary data.</text>
</comment>
<dbReference type="PANTHER" id="PTHR11692:SF0">
    <property type="entry name" value="BIFUNCTIONAL PURINE BIOSYNTHESIS PROTEIN ATIC"/>
    <property type="match status" value="1"/>
</dbReference>
<dbReference type="GO" id="GO:0003937">
    <property type="term" value="F:IMP cyclohydrolase activity"/>
    <property type="evidence" value="ECO:0007669"/>
    <property type="project" value="UniProtKB-EC"/>
</dbReference>
<keyword evidence="11" id="KW-1185">Reference proteome</keyword>
<comment type="catalytic activity">
    <reaction evidence="8">
        <text>(6R)-10-formyltetrahydrofolate + 5-amino-1-(5-phospho-beta-D-ribosyl)imidazole-4-carboxamide = 5-formamido-1-(5-phospho-D-ribosyl)imidazole-4-carboxamide + (6S)-5,6,7,8-tetrahydrofolate</text>
        <dbReference type="Rhea" id="RHEA:22192"/>
        <dbReference type="ChEBI" id="CHEBI:57453"/>
        <dbReference type="ChEBI" id="CHEBI:58467"/>
        <dbReference type="ChEBI" id="CHEBI:58475"/>
        <dbReference type="ChEBI" id="CHEBI:195366"/>
        <dbReference type="EC" id="2.1.2.3"/>
    </reaction>
</comment>
<dbReference type="EC" id="3.5.4.10" evidence="8"/>
<evidence type="ECO:0000256" key="7">
    <source>
        <dbReference type="ARBA" id="ARBA00023268"/>
    </source>
</evidence>
<gene>
    <name evidence="8 10" type="primary">purH</name>
    <name evidence="10" type="ORF">QRD02_08890</name>
</gene>
<dbReference type="SUPFAM" id="SSF52335">
    <property type="entry name" value="Methylglyoxal synthase-like"/>
    <property type="match status" value="1"/>
</dbReference>
<dbReference type="NCBIfam" id="NF002049">
    <property type="entry name" value="PRK00881.1"/>
    <property type="match status" value="1"/>
</dbReference>
<evidence type="ECO:0000313" key="11">
    <source>
        <dbReference type="Proteomes" id="UP001244787"/>
    </source>
</evidence>
<dbReference type="SUPFAM" id="SSF53927">
    <property type="entry name" value="Cytidine deaminase-like"/>
    <property type="match status" value="1"/>
</dbReference>
<dbReference type="Proteomes" id="UP001244787">
    <property type="component" value="Unassembled WGS sequence"/>
</dbReference>
<evidence type="ECO:0000259" key="9">
    <source>
        <dbReference type="PROSITE" id="PS51855"/>
    </source>
</evidence>
<comment type="catalytic activity">
    <reaction evidence="8">
        <text>IMP + H2O = 5-formamido-1-(5-phospho-D-ribosyl)imidazole-4-carboxamide</text>
        <dbReference type="Rhea" id="RHEA:18445"/>
        <dbReference type="ChEBI" id="CHEBI:15377"/>
        <dbReference type="ChEBI" id="CHEBI:58053"/>
        <dbReference type="ChEBI" id="CHEBI:58467"/>
        <dbReference type="EC" id="3.5.4.10"/>
    </reaction>
</comment>
<comment type="pathway">
    <text evidence="2 8">Purine metabolism; IMP biosynthesis via de novo pathway; 5-formamido-1-(5-phospho-D-ribosyl)imidazole-4-carboxamide from 5-amino-1-(5-phospho-D-ribosyl)imidazole-4-carboxamide (10-formyl THF route): step 1/1.</text>
</comment>
<dbReference type="SMART" id="SM00851">
    <property type="entry name" value="MGS"/>
    <property type="match status" value="1"/>
</dbReference>
<dbReference type="SMART" id="SM00798">
    <property type="entry name" value="AICARFT_IMPCHas"/>
    <property type="match status" value="1"/>
</dbReference>
<dbReference type="Pfam" id="PF02142">
    <property type="entry name" value="MGS"/>
    <property type="match status" value="1"/>
</dbReference>
<evidence type="ECO:0000256" key="8">
    <source>
        <dbReference type="HAMAP-Rule" id="MF_00139"/>
    </source>
</evidence>
<comment type="domain">
    <text evidence="8">The IMP cyclohydrolase activity resides in the N-terminal region.</text>
</comment>
<keyword evidence="7 8" id="KW-0511">Multifunctional enzyme</keyword>
<evidence type="ECO:0000313" key="10">
    <source>
        <dbReference type="EMBL" id="MDN3724497.1"/>
    </source>
</evidence>
<comment type="similarity">
    <text evidence="3 8">Belongs to the PurH family.</text>
</comment>